<feature type="non-terminal residue" evidence="1">
    <location>
        <position position="1"/>
    </location>
</feature>
<accession>A0A0F8ZNC9</accession>
<organism evidence="1">
    <name type="scientific">marine sediment metagenome</name>
    <dbReference type="NCBI Taxonomy" id="412755"/>
    <lineage>
        <taxon>unclassified sequences</taxon>
        <taxon>metagenomes</taxon>
        <taxon>ecological metagenomes</taxon>
    </lineage>
</organism>
<dbReference type="InterPro" id="IPR027417">
    <property type="entry name" value="P-loop_NTPase"/>
</dbReference>
<evidence type="ECO:0000313" key="1">
    <source>
        <dbReference type="EMBL" id="KKK67909.1"/>
    </source>
</evidence>
<protein>
    <submittedName>
        <fullName evidence="1">Uncharacterized protein</fullName>
    </submittedName>
</protein>
<reference evidence="1" key="1">
    <citation type="journal article" date="2015" name="Nature">
        <title>Complex archaea that bridge the gap between prokaryotes and eukaryotes.</title>
        <authorList>
            <person name="Spang A."/>
            <person name="Saw J.H."/>
            <person name="Jorgensen S.L."/>
            <person name="Zaremba-Niedzwiedzka K."/>
            <person name="Martijn J."/>
            <person name="Lind A.E."/>
            <person name="van Eijk R."/>
            <person name="Schleper C."/>
            <person name="Guy L."/>
            <person name="Ettema T.J."/>
        </authorList>
    </citation>
    <scope>NUCLEOTIDE SEQUENCE</scope>
</reference>
<dbReference type="EMBL" id="LAZR01059384">
    <property type="protein sequence ID" value="KKK67909.1"/>
    <property type="molecule type" value="Genomic_DNA"/>
</dbReference>
<comment type="caution">
    <text evidence="1">The sequence shown here is derived from an EMBL/GenBank/DDBJ whole genome shotgun (WGS) entry which is preliminary data.</text>
</comment>
<name>A0A0F8ZNC9_9ZZZZ</name>
<dbReference type="SUPFAM" id="SSF52540">
    <property type="entry name" value="P-loop containing nucleoside triphosphate hydrolases"/>
    <property type="match status" value="1"/>
</dbReference>
<feature type="non-terminal residue" evidence="1">
    <location>
        <position position="376"/>
    </location>
</feature>
<proteinExistence type="predicted"/>
<gene>
    <name evidence="1" type="ORF">LCGC14_2949360</name>
</gene>
<dbReference type="AlphaFoldDB" id="A0A0F8ZNC9"/>
<sequence>YLAYQLFRAAGTDGLPEAAQLRELAADDLSATVQRFMGPRYSEAYVKGVHDHDAAIILEALLRIDASVGLLRYHPRARALASVFWFQFSDQSRRELITAKLKGFGSIKELFPDTEVQQKYVAELQQLICEYVENVGAFPEELAEQAGRYLFEELTRGDRFVISRRARDLYHDFNAYLEEKHFVDRYRAGVEEVRRDTASTFLLQRDWVEAFLATRGDTRDDDYADEVATLLLTGSFDVTCVIETPLNEDLAGMVGNHPLIEEKTYRLNYNRFVLKLQRYEREVVPRFEAYGRLKKELVEKERDRMRLDEFRPRVLTSFVRNKLIDQVYLRLLGDNLAKQIGVVGEQKRTDRMGLLLLISPPGYGKTTLMEYLANRL</sequence>